<evidence type="ECO:0000256" key="2">
    <source>
        <dbReference type="ARBA" id="ARBA00022692"/>
    </source>
</evidence>
<gene>
    <name evidence="8" type="primary">DRP1</name>
    <name evidence="8" type="ORF">EIP91_005760</name>
</gene>
<feature type="transmembrane region" description="Helical" evidence="6">
    <location>
        <begin position="153"/>
        <end position="172"/>
    </location>
</feature>
<feature type="transmembrane region" description="Helical" evidence="6">
    <location>
        <begin position="41"/>
        <end position="63"/>
    </location>
</feature>
<feature type="transmembrane region" description="Helical" evidence="6">
    <location>
        <begin position="12"/>
        <end position="29"/>
    </location>
</feature>
<dbReference type="Proteomes" id="UP000292702">
    <property type="component" value="Unassembled WGS sequence"/>
</dbReference>
<organism evidence="8 9">
    <name type="scientific">Steccherinum ochraceum</name>
    <dbReference type="NCBI Taxonomy" id="92696"/>
    <lineage>
        <taxon>Eukaryota</taxon>
        <taxon>Fungi</taxon>
        <taxon>Dikarya</taxon>
        <taxon>Basidiomycota</taxon>
        <taxon>Agaricomycotina</taxon>
        <taxon>Agaricomycetes</taxon>
        <taxon>Polyporales</taxon>
        <taxon>Steccherinaceae</taxon>
        <taxon>Steccherinum</taxon>
    </lineage>
</organism>
<dbReference type="OrthoDB" id="10261634at2759"/>
<proteinExistence type="predicted"/>
<accession>A0A4R0RQA8</accession>
<evidence type="ECO:0000256" key="3">
    <source>
        <dbReference type="ARBA" id="ARBA00022989"/>
    </source>
</evidence>
<comment type="caution">
    <text evidence="8">The sequence shown here is derived from an EMBL/GenBank/DDBJ whole genome shotgun (WGS) entry which is preliminary data.</text>
</comment>
<feature type="transmembrane region" description="Helical" evidence="6">
    <location>
        <begin position="345"/>
        <end position="363"/>
    </location>
</feature>
<protein>
    <submittedName>
        <fullName evidence="8">UAA transporter</fullName>
    </submittedName>
</protein>
<evidence type="ECO:0000256" key="5">
    <source>
        <dbReference type="SAM" id="MobiDB-lite"/>
    </source>
</evidence>
<feature type="transmembrane region" description="Helical" evidence="6">
    <location>
        <begin position="105"/>
        <end position="124"/>
    </location>
</feature>
<dbReference type="PANTHER" id="PTHR11132">
    <property type="entry name" value="SOLUTE CARRIER FAMILY 35"/>
    <property type="match status" value="1"/>
</dbReference>
<dbReference type="InterPro" id="IPR037185">
    <property type="entry name" value="EmrE-like"/>
</dbReference>
<evidence type="ECO:0000256" key="1">
    <source>
        <dbReference type="ARBA" id="ARBA00004141"/>
    </source>
</evidence>
<feature type="transmembrane region" description="Helical" evidence="6">
    <location>
        <begin position="131"/>
        <end position="147"/>
    </location>
</feature>
<comment type="subcellular location">
    <subcellularLocation>
        <location evidence="1">Membrane</location>
        <topology evidence="1">Multi-pass membrane protein</topology>
    </subcellularLocation>
</comment>
<feature type="transmembrane region" description="Helical" evidence="6">
    <location>
        <begin position="75"/>
        <end position="93"/>
    </location>
</feature>
<feature type="domain" description="Sugar phosphate transporter" evidence="7">
    <location>
        <begin position="15"/>
        <end position="184"/>
    </location>
</feature>
<evidence type="ECO:0000256" key="4">
    <source>
        <dbReference type="ARBA" id="ARBA00023136"/>
    </source>
</evidence>
<feature type="domain" description="Sugar phosphate transporter" evidence="7">
    <location>
        <begin position="292"/>
        <end position="361"/>
    </location>
</feature>
<evidence type="ECO:0000313" key="8">
    <source>
        <dbReference type="EMBL" id="TCD69936.1"/>
    </source>
</evidence>
<dbReference type="InterPro" id="IPR004853">
    <property type="entry name" value="Sugar_P_trans_dom"/>
</dbReference>
<feature type="region of interest" description="Disordered" evidence="5">
    <location>
        <begin position="371"/>
        <end position="470"/>
    </location>
</feature>
<name>A0A4R0RQA8_9APHY</name>
<dbReference type="SUPFAM" id="SSF103481">
    <property type="entry name" value="Multidrug resistance efflux transporter EmrE"/>
    <property type="match status" value="1"/>
</dbReference>
<reference evidence="8 9" key="1">
    <citation type="submission" date="2018-11" db="EMBL/GenBank/DDBJ databases">
        <title>Genome assembly of Steccherinum ochraceum LE-BIN_3174, the white-rot fungus of the Steccherinaceae family (The Residual Polyporoid clade, Polyporales, Basidiomycota).</title>
        <authorList>
            <person name="Fedorova T.V."/>
            <person name="Glazunova O.A."/>
            <person name="Landesman E.O."/>
            <person name="Moiseenko K.V."/>
            <person name="Psurtseva N.V."/>
            <person name="Savinova O.S."/>
            <person name="Shakhova N.V."/>
            <person name="Tyazhelova T.V."/>
            <person name="Vasina D.V."/>
        </authorList>
    </citation>
    <scope>NUCLEOTIDE SEQUENCE [LARGE SCALE GENOMIC DNA]</scope>
    <source>
        <strain evidence="8 9">LE-BIN_3174</strain>
    </source>
</reference>
<feature type="transmembrane region" description="Helical" evidence="6">
    <location>
        <begin position="318"/>
        <end position="339"/>
    </location>
</feature>
<dbReference type="AlphaFoldDB" id="A0A4R0RQA8"/>
<keyword evidence="2 6" id="KW-0812">Transmembrane</keyword>
<keyword evidence="3 6" id="KW-1133">Transmembrane helix</keyword>
<feature type="compositionally biased region" description="Basic and acidic residues" evidence="5">
    <location>
        <begin position="461"/>
        <end position="470"/>
    </location>
</feature>
<dbReference type="GO" id="GO:0016020">
    <property type="term" value="C:membrane"/>
    <property type="evidence" value="ECO:0007669"/>
    <property type="project" value="UniProtKB-SubCell"/>
</dbReference>
<sequence>MFSFDPALWSSQWLWLLLYFSFNLLLTLSNKSVLTTFPFPYTLTGLHTLCSTIGCCILQIRGVYTPKPLTSRNKLVLAAFSILYAINITISNVSLQLVTVPFHQVVRALTPIFTIFLSTLLLDIHTKPVKLLRLSPVILGVIIATYGDYYFTFWGFFLTLLGTFFAALKTIYTNVLQSPTKTSFRSETSVFSSRITPIWRAMLSPPSLGIHPLDLLMCMSPLAFIQCVAYAQLSGELDRLRQLSFTDPRSFFGSPLYETPGTHNFSLQSSRIYTHPTNAILAGPTFHTYQFPTLLLNGCIAFGLNVVSLTANGKIGALSMTVAANVKQVLTILFAVVLFDLTITPANALGITVTLVGGAWYAWGEYAEKQRRSGSGGGLTTPSVPPRNPARSNESRPASKSGEGEGSAGDGSGSGSRRKSSVSSVYSGEGEGEGDEEGGDLVPDLTPQTKLEIRNLQPGDISRDPSIVRR</sequence>
<dbReference type="EMBL" id="RWJN01000031">
    <property type="protein sequence ID" value="TCD69936.1"/>
    <property type="molecule type" value="Genomic_DNA"/>
</dbReference>
<keyword evidence="9" id="KW-1185">Reference proteome</keyword>
<evidence type="ECO:0000259" key="7">
    <source>
        <dbReference type="Pfam" id="PF03151"/>
    </source>
</evidence>
<keyword evidence="4 6" id="KW-0472">Membrane</keyword>
<dbReference type="Pfam" id="PF03151">
    <property type="entry name" value="TPT"/>
    <property type="match status" value="2"/>
</dbReference>
<evidence type="ECO:0000256" key="6">
    <source>
        <dbReference type="SAM" id="Phobius"/>
    </source>
</evidence>
<feature type="compositionally biased region" description="Acidic residues" evidence="5">
    <location>
        <begin position="430"/>
        <end position="439"/>
    </location>
</feature>
<evidence type="ECO:0000313" key="9">
    <source>
        <dbReference type="Proteomes" id="UP000292702"/>
    </source>
</evidence>
<dbReference type="InterPro" id="IPR050186">
    <property type="entry name" value="TPT_transporter"/>
</dbReference>
<feature type="compositionally biased region" description="Gly residues" evidence="5">
    <location>
        <begin position="404"/>
        <end position="414"/>
    </location>
</feature>